<feature type="chain" id="PRO_5005195874" description="Fimbrial protein" evidence="1">
    <location>
        <begin position="25"/>
        <end position="388"/>
    </location>
</feature>
<evidence type="ECO:0000313" key="3">
    <source>
        <dbReference type="Proteomes" id="UP000183920"/>
    </source>
</evidence>
<dbReference type="AlphaFoldDB" id="A0A0G4Q053"/>
<keyword evidence="1" id="KW-0732">Signal</keyword>
<evidence type="ECO:0000313" key="2">
    <source>
        <dbReference type="EMBL" id="CRL59225.1"/>
    </source>
</evidence>
<protein>
    <recommendedName>
        <fullName evidence="4">Fimbrial protein</fullName>
    </recommendedName>
</protein>
<dbReference type="EMBL" id="CVRY01000001">
    <property type="protein sequence ID" value="CRL59225.1"/>
    <property type="molecule type" value="Genomic_DNA"/>
</dbReference>
<sequence precursor="true">MKMCNLMMASLTSVLMTSSFNVLAGTDMGDMTLNLTGVIDMNINPSQVQYINGTLSGTTSFQGKPIYDNQSNPSWSSVYAIISLSQSKSRCNSTFVSKIPNQSNKYGLKLTHSSNSGTVVYVTPQFNYNVSLSNFGSSFQSVYTGQFFQPNSGVVDKETPDVNVCYVPSNYATTTVPAGGTKNIRVTVPSSFPVYIDAQLTPGKLTYAGTPFYVGSFGRIVEGDFYAKVNVNANVTVKRSCAVTGVSNQQINENMTFTNEIIKDSVFTLSCGGTGNPVNMSAVIKEGSLDQNNVNKLVLAPINGTVSDKKPWVIGLPYKQTSTPNLKCADENNNDLLKFNNTDLELTGTNMGNNQPDIFGIKWALCKPDGTKAGEYRGKVDVNIFVRG</sequence>
<gene>
    <name evidence="2" type="ORF">BN1804_00324</name>
</gene>
<accession>A0A0G4Q053</accession>
<organism evidence="2 3">
    <name type="scientific">Proteus penneri</name>
    <dbReference type="NCBI Taxonomy" id="102862"/>
    <lineage>
        <taxon>Bacteria</taxon>
        <taxon>Pseudomonadati</taxon>
        <taxon>Pseudomonadota</taxon>
        <taxon>Gammaproteobacteria</taxon>
        <taxon>Enterobacterales</taxon>
        <taxon>Morganellaceae</taxon>
        <taxon>Proteus</taxon>
    </lineage>
</organism>
<reference evidence="3" key="1">
    <citation type="submission" date="2015-06" db="EMBL/GenBank/DDBJ databases">
        <authorList>
            <person name="Urmite Genomes"/>
        </authorList>
    </citation>
    <scope>NUCLEOTIDE SEQUENCE [LARGE SCALE GENOMIC DNA]</scope>
    <source>
        <strain evidence="3">CSUR P1867</strain>
    </source>
</reference>
<evidence type="ECO:0008006" key="4">
    <source>
        <dbReference type="Google" id="ProtNLM"/>
    </source>
</evidence>
<name>A0A0G4Q053_9GAMM</name>
<dbReference type="Proteomes" id="UP000183920">
    <property type="component" value="Unassembled WGS sequence"/>
</dbReference>
<evidence type="ECO:0000256" key="1">
    <source>
        <dbReference type="SAM" id="SignalP"/>
    </source>
</evidence>
<feature type="signal peptide" evidence="1">
    <location>
        <begin position="1"/>
        <end position="24"/>
    </location>
</feature>
<proteinExistence type="predicted"/>